<evidence type="ECO:0000313" key="2">
    <source>
        <dbReference type="EMBL" id="GAA1745005.1"/>
    </source>
</evidence>
<keyword evidence="3" id="KW-1185">Reference proteome</keyword>
<organism evidence="2 3">
    <name type="scientific">Aeromicrobium alkaliterrae</name>
    <dbReference type="NCBI Taxonomy" id="302168"/>
    <lineage>
        <taxon>Bacteria</taxon>
        <taxon>Bacillati</taxon>
        <taxon>Actinomycetota</taxon>
        <taxon>Actinomycetes</taxon>
        <taxon>Propionibacteriales</taxon>
        <taxon>Nocardioidaceae</taxon>
        <taxon>Aeromicrobium</taxon>
    </lineage>
</organism>
<evidence type="ECO:0000259" key="1">
    <source>
        <dbReference type="Pfam" id="PF04230"/>
    </source>
</evidence>
<gene>
    <name evidence="2" type="ORF">GCM10009710_26280</name>
</gene>
<accession>A0ABP4W6T7</accession>
<dbReference type="PANTHER" id="PTHR36836:SF1">
    <property type="entry name" value="COLANIC ACID BIOSYNTHESIS PROTEIN WCAK"/>
    <property type="match status" value="1"/>
</dbReference>
<sequence length="409" mass="43876">MSMRHTLGIIKRRLRRVVTVAEAWAMPLLIRALARGVRRHRSPASTTTVVVTPHVSGNNGDVALIEAFVENAPRPLLVVTREVTELPPSSDPDVEVIAVPHLIYGNTLARWRALRVFVRRLRGARSVSLIGADVMDGHYNLSAAVRRAELVRLGAASGIPSRVLGFSWNGTPEPLAARALTSAARAGARLMAREPVSLDRLTALHLDVELVTDLVLAASATDADAAQDLLDGLGITGPYAIVNASGLVGRLTTQAEAYVEAIATLRAHGLEVVLLPHVIRKSGDDLAQLTGIKQRISEDIVLVTEVPPPAVVRSLCGGADLVVSGRMHVGVMSLWAGTPAIILSTQGKVEGLTRVFGVPDLMVSLDHDLRVELPRKVSEALASRDDLARRIADHQTTARQLAHRNFDGL</sequence>
<feature type="domain" description="Polysaccharide pyruvyl transferase" evidence="1">
    <location>
        <begin position="111"/>
        <end position="345"/>
    </location>
</feature>
<dbReference type="PANTHER" id="PTHR36836">
    <property type="entry name" value="COLANIC ACID BIOSYNTHESIS PROTEIN WCAK"/>
    <property type="match status" value="1"/>
</dbReference>
<proteinExistence type="predicted"/>
<comment type="caution">
    <text evidence="2">The sequence shown here is derived from an EMBL/GenBank/DDBJ whole genome shotgun (WGS) entry which is preliminary data.</text>
</comment>
<name>A0ABP4W6T7_9ACTN</name>
<dbReference type="Proteomes" id="UP001501057">
    <property type="component" value="Unassembled WGS sequence"/>
</dbReference>
<protein>
    <submittedName>
        <fullName evidence="2">Polysaccharide pyruvyl transferase family protein</fullName>
    </submittedName>
</protein>
<dbReference type="GO" id="GO:0016740">
    <property type="term" value="F:transferase activity"/>
    <property type="evidence" value="ECO:0007669"/>
    <property type="project" value="UniProtKB-KW"/>
</dbReference>
<dbReference type="Pfam" id="PF04230">
    <property type="entry name" value="PS_pyruv_trans"/>
    <property type="match status" value="1"/>
</dbReference>
<reference evidence="3" key="1">
    <citation type="journal article" date="2019" name="Int. J. Syst. Evol. Microbiol.">
        <title>The Global Catalogue of Microorganisms (GCM) 10K type strain sequencing project: providing services to taxonomists for standard genome sequencing and annotation.</title>
        <authorList>
            <consortium name="The Broad Institute Genomics Platform"/>
            <consortium name="The Broad Institute Genome Sequencing Center for Infectious Disease"/>
            <person name="Wu L."/>
            <person name="Ma J."/>
        </authorList>
    </citation>
    <scope>NUCLEOTIDE SEQUENCE [LARGE SCALE GENOMIC DNA]</scope>
    <source>
        <strain evidence="3">JCM 13518</strain>
    </source>
</reference>
<evidence type="ECO:0000313" key="3">
    <source>
        <dbReference type="Proteomes" id="UP001501057"/>
    </source>
</evidence>
<dbReference type="EMBL" id="BAAAME010000004">
    <property type="protein sequence ID" value="GAA1745005.1"/>
    <property type="molecule type" value="Genomic_DNA"/>
</dbReference>
<dbReference type="InterPro" id="IPR007345">
    <property type="entry name" value="Polysacch_pyruvyl_Trfase"/>
</dbReference>
<keyword evidence="2" id="KW-0808">Transferase</keyword>